<gene>
    <name evidence="7" type="ORF">BI49514_00265</name>
</gene>
<feature type="compositionally biased region" description="Low complexity" evidence="4">
    <location>
        <begin position="157"/>
        <end position="167"/>
    </location>
</feature>
<keyword evidence="8" id="KW-1185">Reference proteome</keyword>
<dbReference type="AlphaFoldDB" id="A0A2H1HTY9"/>
<evidence type="ECO:0000256" key="3">
    <source>
        <dbReference type="ARBA" id="ARBA00022801"/>
    </source>
</evidence>
<feature type="compositionally biased region" description="Basic and acidic residues" evidence="4">
    <location>
        <begin position="12"/>
        <end position="23"/>
    </location>
</feature>
<dbReference type="Gene3D" id="2.30.42.10">
    <property type="match status" value="1"/>
</dbReference>
<dbReference type="InterPro" id="IPR009003">
    <property type="entry name" value="Peptidase_S1_PA"/>
</dbReference>
<feature type="compositionally biased region" description="Polar residues" evidence="4">
    <location>
        <begin position="168"/>
        <end position="184"/>
    </location>
</feature>
<dbReference type="InterPro" id="IPR001478">
    <property type="entry name" value="PDZ"/>
</dbReference>
<organism evidence="7 8">
    <name type="scientific">Brevibacterium iodinum ATCC 49514</name>
    <dbReference type="NCBI Taxonomy" id="1255616"/>
    <lineage>
        <taxon>Bacteria</taxon>
        <taxon>Bacillati</taxon>
        <taxon>Actinomycetota</taxon>
        <taxon>Actinomycetes</taxon>
        <taxon>Micrococcales</taxon>
        <taxon>Brevibacteriaceae</taxon>
        <taxon>Brevibacterium</taxon>
    </lineage>
</organism>
<feature type="compositionally biased region" description="Polar residues" evidence="4">
    <location>
        <begin position="248"/>
        <end position="257"/>
    </location>
</feature>
<evidence type="ECO:0000256" key="2">
    <source>
        <dbReference type="ARBA" id="ARBA00022670"/>
    </source>
</evidence>
<reference evidence="8" key="1">
    <citation type="submission" date="2017-03" db="EMBL/GenBank/DDBJ databases">
        <authorList>
            <person name="Monnet C."/>
        </authorList>
    </citation>
    <scope>NUCLEOTIDE SEQUENCE [LARGE SCALE GENOMIC DNA]</scope>
    <source>
        <strain evidence="8">ATCC 49514</strain>
    </source>
</reference>
<feature type="region of interest" description="Disordered" evidence="4">
    <location>
        <begin position="1"/>
        <end position="296"/>
    </location>
</feature>
<name>A0A2H1HTY9_9MICO</name>
<dbReference type="InterPro" id="IPR051201">
    <property type="entry name" value="Chloro_Bact_Ser_Proteases"/>
</dbReference>
<feature type="compositionally biased region" description="Gly residues" evidence="4">
    <location>
        <begin position="270"/>
        <end position="282"/>
    </location>
</feature>
<evidence type="ECO:0000256" key="1">
    <source>
        <dbReference type="ARBA" id="ARBA00010541"/>
    </source>
</evidence>
<protein>
    <submittedName>
        <fullName evidence="7">Putative serine protease PepD</fullName>
        <ecNumber evidence="7">3.4.21.-</ecNumber>
    </submittedName>
</protein>
<dbReference type="Pfam" id="PF13180">
    <property type="entry name" value="PDZ_2"/>
    <property type="match status" value="1"/>
</dbReference>
<dbReference type="InterPro" id="IPR036034">
    <property type="entry name" value="PDZ_sf"/>
</dbReference>
<proteinExistence type="inferred from homology"/>
<keyword evidence="2 7" id="KW-0645">Protease</keyword>
<dbReference type="SMART" id="SM00228">
    <property type="entry name" value="PDZ"/>
    <property type="match status" value="1"/>
</dbReference>
<dbReference type="PRINTS" id="PR00834">
    <property type="entry name" value="PROTEASES2C"/>
</dbReference>
<feature type="domain" description="PDZ" evidence="6">
    <location>
        <begin position="558"/>
        <end position="645"/>
    </location>
</feature>
<dbReference type="SUPFAM" id="SSF50156">
    <property type="entry name" value="PDZ domain-like"/>
    <property type="match status" value="1"/>
</dbReference>
<dbReference type="PANTHER" id="PTHR43343">
    <property type="entry name" value="PEPTIDASE S12"/>
    <property type="match status" value="1"/>
</dbReference>
<dbReference type="GO" id="GO:0004252">
    <property type="term" value="F:serine-type endopeptidase activity"/>
    <property type="evidence" value="ECO:0007669"/>
    <property type="project" value="InterPro"/>
</dbReference>
<dbReference type="PROSITE" id="PS50106">
    <property type="entry name" value="PDZ"/>
    <property type="match status" value="1"/>
</dbReference>
<dbReference type="RefSeq" id="WP_101543640.1">
    <property type="nucleotide sequence ID" value="NZ_FXYX01000001.1"/>
</dbReference>
<dbReference type="Gene3D" id="2.40.10.10">
    <property type="entry name" value="Trypsin-like serine proteases"/>
    <property type="match status" value="2"/>
</dbReference>
<dbReference type="EMBL" id="FXYX01000001">
    <property type="protein sequence ID" value="SMX66316.1"/>
    <property type="molecule type" value="Genomic_DNA"/>
</dbReference>
<accession>A0A2H1HTY9</accession>
<evidence type="ECO:0000256" key="4">
    <source>
        <dbReference type="SAM" id="MobiDB-lite"/>
    </source>
</evidence>
<feature type="compositionally biased region" description="Low complexity" evidence="4">
    <location>
        <begin position="185"/>
        <end position="239"/>
    </location>
</feature>
<feature type="compositionally biased region" description="Polar residues" evidence="4">
    <location>
        <begin position="98"/>
        <end position="121"/>
    </location>
</feature>
<evidence type="ECO:0000313" key="7">
    <source>
        <dbReference type="EMBL" id="SMX66316.1"/>
    </source>
</evidence>
<evidence type="ECO:0000259" key="6">
    <source>
        <dbReference type="PROSITE" id="PS50106"/>
    </source>
</evidence>
<keyword evidence="5" id="KW-0472">Membrane</keyword>
<feature type="compositionally biased region" description="Low complexity" evidence="4">
    <location>
        <begin position="32"/>
        <end position="45"/>
    </location>
</feature>
<keyword evidence="3 7" id="KW-0378">Hydrolase</keyword>
<evidence type="ECO:0000256" key="5">
    <source>
        <dbReference type="SAM" id="Phobius"/>
    </source>
</evidence>
<dbReference type="GO" id="GO:0006508">
    <property type="term" value="P:proteolysis"/>
    <property type="evidence" value="ECO:0007669"/>
    <property type="project" value="UniProtKB-KW"/>
</dbReference>
<sequence>MNENTDPQNPDEVSRSSRPDDQTPRPLGNQDRGSAAGGRRSSSAGGYRGSGAEVPRTFPSQPNGPARVSPPVAPPERRPDVPSTQAQNPVDGSRHRGGSTSQRSSPYQPNGQQHSSHQPGSLRQGGQPGYPGHQSAQGDFGNQPRPDRQNDQPNLPQHQSQYGQPQQNGPRSYQGQDNAGQNSSGSTAVGTGATAGTGAAAAGAGTYQTGPNSQQSGSAGYPGAPGNPNGPGNPTGSNAYSAAHGSGPCSSEFSAVGSQPGPGGPVNPNGPGGPVGPDGFGPYGAQQPPRREKKGPGWGATIAIGLVAALLGGALAFGGNYALSALQNDEPRKVAEETIETPDWTQVAEKTSDSVMSIQVGTRGQVQGLGSGALYDDQGHVITNNHVVAPADTPDGEIAVTMKNGETTEAKIVGRDPSTDIAVIKLEQVPDGVKPLVMGDSKKLTVGDPVMALGNPLGLANTVTTGIVSALDRPVSTENIGDDASSQEKEMTITNAIQTDAAINPGNSGGPLVNGDGQFIGVNSAAASLSQGEGGQSGSIGIGFAIPANQAVMIADQLISSGKAQHPFLGITLTDGHINSGGISRGSAKVQSVAGGSPAAKAGIKDGDDIVEVAGTKVNNAIALRALVRAQPVNTPVEVTVVSGGKEQKLDVTLVLQ</sequence>
<dbReference type="SUPFAM" id="SSF50494">
    <property type="entry name" value="Trypsin-like serine proteases"/>
    <property type="match status" value="1"/>
</dbReference>
<keyword evidence="5" id="KW-0812">Transmembrane</keyword>
<keyword evidence="5" id="KW-1133">Transmembrane helix</keyword>
<dbReference type="InterPro" id="IPR043504">
    <property type="entry name" value="Peptidase_S1_PA_chymotrypsin"/>
</dbReference>
<comment type="similarity">
    <text evidence="1">Belongs to the peptidase S1C family.</text>
</comment>
<dbReference type="InterPro" id="IPR001940">
    <property type="entry name" value="Peptidase_S1C"/>
</dbReference>
<dbReference type="EC" id="3.4.21.-" evidence="7"/>
<dbReference type="Pfam" id="PF13365">
    <property type="entry name" value="Trypsin_2"/>
    <property type="match status" value="1"/>
</dbReference>
<evidence type="ECO:0000313" key="8">
    <source>
        <dbReference type="Proteomes" id="UP000234382"/>
    </source>
</evidence>
<dbReference type="Proteomes" id="UP000234382">
    <property type="component" value="Unassembled WGS sequence"/>
</dbReference>
<dbReference type="PANTHER" id="PTHR43343:SF3">
    <property type="entry name" value="PROTEASE DO-LIKE 8, CHLOROPLASTIC"/>
    <property type="match status" value="1"/>
</dbReference>
<feature type="transmembrane region" description="Helical" evidence="5">
    <location>
        <begin position="298"/>
        <end position="323"/>
    </location>
</feature>